<evidence type="ECO:0000313" key="3">
    <source>
        <dbReference type="Proteomes" id="UP000179807"/>
    </source>
</evidence>
<dbReference type="Proteomes" id="UP000179807">
    <property type="component" value="Unassembled WGS sequence"/>
</dbReference>
<organism evidence="2 3">
    <name type="scientific">Tritrichomonas foetus</name>
    <dbReference type="NCBI Taxonomy" id="1144522"/>
    <lineage>
        <taxon>Eukaryota</taxon>
        <taxon>Metamonada</taxon>
        <taxon>Parabasalia</taxon>
        <taxon>Tritrichomonadida</taxon>
        <taxon>Tritrichomonadidae</taxon>
        <taxon>Tritrichomonas</taxon>
    </lineage>
</organism>
<accession>A0A1J4JY35</accession>
<dbReference type="VEuPathDB" id="TrichDB:TRFO_30485"/>
<feature type="compositionally biased region" description="Acidic residues" evidence="1">
    <location>
        <begin position="50"/>
        <end position="59"/>
    </location>
</feature>
<gene>
    <name evidence="2" type="ORF">TRFO_30485</name>
</gene>
<dbReference type="AlphaFoldDB" id="A0A1J4JY35"/>
<feature type="region of interest" description="Disordered" evidence="1">
    <location>
        <begin position="1"/>
        <end position="61"/>
    </location>
</feature>
<evidence type="ECO:0000313" key="2">
    <source>
        <dbReference type="EMBL" id="OHT02422.1"/>
    </source>
</evidence>
<dbReference type="RefSeq" id="XP_068355558.1">
    <property type="nucleotide sequence ID" value="XM_068507382.1"/>
</dbReference>
<proteinExistence type="predicted"/>
<evidence type="ECO:0000256" key="1">
    <source>
        <dbReference type="SAM" id="MobiDB-lite"/>
    </source>
</evidence>
<keyword evidence="3" id="KW-1185">Reference proteome</keyword>
<dbReference type="EMBL" id="MLAK01000868">
    <property type="protein sequence ID" value="OHT02422.1"/>
    <property type="molecule type" value="Genomic_DNA"/>
</dbReference>
<sequence length="278" mass="32479">MENQNIEKDEEEAKAESSQYEIDEEDENGELANSKSESDEEPKMINVTFNEDDDEETKDDPDHVNIIFDEDSDGNIQVVIPEWVTNATSEKVAKDQYFELEFSFDDVVEIEFIEDVQTKQLTIEVPDIVKKICEKELDPQPDELEFGFHLEDDDQIEIEFYEDENENVTEIIIPESMKDLKKGINNNKPKESKKSYIGENEQIEIELSFSDIEFSDSTEYSYEDETTIVEYKDYFVNGKHTKREVIMNTNNDDLQIDMNSTILIDLEEIRRSVLNSKQ</sequence>
<comment type="caution">
    <text evidence="2">The sequence shown here is derived from an EMBL/GenBank/DDBJ whole genome shotgun (WGS) entry which is preliminary data.</text>
</comment>
<protein>
    <submittedName>
        <fullName evidence="2">Uncharacterized protein</fullName>
    </submittedName>
</protein>
<reference evidence="2" key="1">
    <citation type="submission" date="2016-10" db="EMBL/GenBank/DDBJ databases">
        <authorList>
            <person name="Benchimol M."/>
            <person name="Almeida L.G."/>
            <person name="Vasconcelos A.T."/>
            <person name="Perreira-Neves A."/>
            <person name="Rosa I.A."/>
            <person name="Tasca T."/>
            <person name="Bogo M.R."/>
            <person name="de Souza W."/>
        </authorList>
    </citation>
    <scope>NUCLEOTIDE SEQUENCE [LARGE SCALE GENOMIC DNA]</scope>
    <source>
        <strain evidence="2">K</strain>
    </source>
</reference>
<name>A0A1J4JY35_9EUKA</name>
<dbReference type="GeneID" id="94842086"/>